<dbReference type="HOGENOM" id="CLU_008033_2_0_10"/>
<comment type="caution">
    <text evidence="3">The sequence shown here is derived from an EMBL/GenBank/DDBJ whole genome shotgun (WGS) entry which is preliminary data.</text>
</comment>
<protein>
    <recommendedName>
        <fullName evidence="5">DUF4986 domain-containing protein</fullName>
    </recommendedName>
</protein>
<evidence type="ECO:0000313" key="4">
    <source>
        <dbReference type="Proteomes" id="UP000009872"/>
    </source>
</evidence>
<dbReference type="OrthoDB" id="9757939at2"/>
<accession>K9DWV7</accession>
<dbReference type="SUPFAM" id="SSF48208">
    <property type="entry name" value="Six-hairpin glycosidases"/>
    <property type="match status" value="1"/>
</dbReference>
<feature type="domain" description="Non-reducing end beta-L-arabinofuranosidase-like GH127 catalytic" evidence="1">
    <location>
        <begin position="38"/>
        <end position="426"/>
    </location>
</feature>
<dbReference type="PANTHER" id="PTHR31151:SF0">
    <property type="entry name" value="PROLINE-TRNA LIGASE (DUF1680)"/>
    <property type="match status" value="1"/>
</dbReference>
<proteinExistence type="predicted"/>
<keyword evidence="4" id="KW-1185">Reference proteome</keyword>
<gene>
    <name evidence="3" type="ORF">HMPREF9447_03433</name>
</gene>
<dbReference type="InterPro" id="IPR012878">
    <property type="entry name" value="Beta-AFase-like_GH127_cat"/>
</dbReference>
<dbReference type="GO" id="GO:0005975">
    <property type="term" value="P:carbohydrate metabolic process"/>
    <property type="evidence" value="ECO:0007669"/>
    <property type="project" value="InterPro"/>
</dbReference>
<dbReference type="Pfam" id="PF07944">
    <property type="entry name" value="Beta-AFase-like_GH127_cat"/>
    <property type="match status" value="1"/>
</dbReference>
<dbReference type="AlphaFoldDB" id="K9DWV7"/>
<dbReference type="PANTHER" id="PTHR31151">
    <property type="entry name" value="PROLINE-TRNA LIGASE (DUF1680)"/>
    <property type="match status" value="1"/>
</dbReference>
<dbReference type="InterPro" id="IPR008928">
    <property type="entry name" value="6-hairpin_glycosidase_sf"/>
</dbReference>
<dbReference type="InterPro" id="IPR049046">
    <property type="entry name" value="Beta-AFase-like_GH127_middle"/>
</dbReference>
<evidence type="ECO:0000259" key="2">
    <source>
        <dbReference type="Pfam" id="PF20736"/>
    </source>
</evidence>
<name>K9DWV7_9BACE</name>
<dbReference type="EMBL" id="ADLF01000014">
    <property type="protein sequence ID" value="EKU89454.1"/>
    <property type="molecule type" value="Genomic_DNA"/>
</dbReference>
<dbReference type="Proteomes" id="UP000009872">
    <property type="component" value="Unassembled WGS sequence"/>
</dbReference>
<dbReference type="PATRIC" id="fig|742727.4.peg.3508"/>
<reference evidence="3 4" key="1">
    <citation type="submission" date="2012-09" db="EMBL/GenBank/DDBJ databases">
        <title>The Genome Sequence of Bacteroides oleiciplenus YIT 12058.</title>
        <authorList>
            <consortium name="The Broad Institute Genome Sequencing Platform"/>
            <person name="Earl A."/>
            <person name="Ward D."/>
            <person name="Feldgarden M."/>
            <person name="Gevers D."/>
            <person name="Morotomi M."/>
            <person name="Walker B."/>
            <person name="Young S.K."/>
            <person name="Zeng Q."/>
            <person name="Gargeya S."/>
            <person name="Fitzgerald M."/>
            <person name="Haas B."/>
            <person name="Abouelleil A."/>
            <person name="Alvarado L."/>
            <person name="Arachchi H.M."/>
            <person name="Berlin A.M."/>
            <person name="Chapman S.B."/>
            <person name="Goldberg J."/>
            <person name="Griggs A."/>
            <person name="Gujja S."/>
            <person name="Hansen M."/>
            <person name="Howarth C."/>
            <person name="Imamovic A."/>
            <person name="Larimer J."/>
            <person name="McCowen C."/>
            <person name="Montmayeur A."/>
            <person name="Murphy C."/>
            <person name="Neiman D."/>
            <person name="Pearson M."/>
            <person name="Priest M."/>
            <person name="Roberts A."/>
            <person name="Saif S."/>
            <person name="Shea T."/>
            <person name="Sisk P."/>
            <person name="Sykes S."/>
            <person name="Wortman J."/>
            <person name="Nusbaum C."/>
            <person name="Birren B."/>
        </authorList>
    </citation>
    <scope>NUCLEOTIDE SEQUENCE [LARGE SCALE GENOMIC DNA]</scope>
    <source>
        <strain evidence="3 4">YIT 12058</strain>
    </source>
</reference>
<dbReference type="Pfam" id="PF20736">
    <property type="entry name" value="Glyco_hydro127M"/>
    <property type="match status" value="1"/>
</dbReference>
<evidence type="ECO:0008006" key="5">
    <source>
        <dbReference type="Google" id="ProtNLM"/>
    </source>
</evidence>
<sequence>MRKVIFMLMMSFIHLNLFSQKTIDISKIEKVLPFSNEEVTLKSSWIKQREELNITFLKSLDPDRLLHNFRVTAGLPSNAEPLEGWESPKIGLRGHFVGHYLSAVSSLVEKYKDLELVERLRYMIDELCKCQQSFGNSYLSAFPDKDFDALEAKFTGVWAPYYTYNKVMQGLLDAYTHTGNQKAYDMLLDMAAYVDNRMSKLSGETIEKMLYTVDANPQNEPGAMNEVLYKLYKISRNPKHLALAEIFDRNWFITPLAENKDILSGLHSNTHLVLVNGFAQRYSITGESKYYAASTNFWDMLISQHVYANGTSSGPRPNATTRTSVTAEHWGVPGHLCNTLTKEIAESCVSHNTQKLTSSIFTWTAAPKYADAYMNTFYNAVLASQSAHTGAYMYHLPLGSPRNKKYLKDNDFACCSGSSAEAYSRLNSGIYYHDDSALWVNLFVPSEVNWKEKNVRLEQNGNFPKDTNICFTISTKKKVGFALKLFIPSWAKNAEVYINGEKQEIETFPSSYIDLNRNWRDKDEVKLIFHYDFHLKTMPDNKDVLSLFYGPMLLAFESDEEVILKGTHDEILKKLSVLNKEEGIFLLRNNGKNYQLCPLFDIDEQAYGVYATIRNY</sequence>
<organism evidence="3 4">
    <name type="scientific">Bacteroides oleiciplenus YIT 12058</name>
    <dbReference type="NCBI Taxonomy" id="742727"/>
    <lineage>
        <taxon>Bacteria</taxon>
        <taxon>Pseudomonadati</taxon>
        <taxon>Bacteroidota</taxon>
        <taxon>Bacteroidia</taxon>
        <taxon>Bacteroidales</taxon>
        <taxon>Bacteroidaceae</taxon>
        <taxon>Bacteroides</taxon>
    </lineage>
</organism>
<dbReference type="eggNOG" id="COG3533">
    <property type="taxonomic scope" value="Bacteria"/>
</dbReference>
<evidence type="ECO:0000313" key="3">
    <source>
        <dbReference type="EMBL" id="EKU89454.1"/>
    </source>
</evidence>
<evidence type="ECO:0000259" key="1">
    <source>
        <dbReference type="Pfam" id="PF07944"/>
    </source>
</evidence>
<feature type="domain" description="Non-reducing end beta-L-arabinofuranosidase-like GH127 middle" evidence="2">
    <location>
        <begin position="438"/>
        <end position="529"/>
    </location>
</feature>
<dbReference type="STRING" id="742727.HMPREF9447_03433"/>